<organism evidence="1 2">
    <name type="scientific">Rangifer tarandus platyrhynchus</name>
    <name type="common">Svalbard reindeer</name>
    <dbReference type="NCBI Taxonomy" id="3082113"/>
    <lineage>
        <taxon>Eukaryota</taxon>
        <taxon>Metazoa</taxon>
        <taxon>Chordata</taxon>
        <taxon>Craniata</taxon>
        <taxon>Vertebrata</taxon>
        <taxon>Euteleostomi</taxon>
        <taxon>Mammalia</taxon>
        <taxon>Eutheria</taxon>
        <taxon>Laurasiatheria</taxon>
        <taxon>Artiodactyla</taxon>
        <taxon>Ruminantia</taxon>
        <taxon>Pecora</taxon>
        <taxon>Cervidae</taxon>
        <taxon>Odocoileinae</taxon>
        <taxon>Rangifer</taxon>
    </lineage>
</organism>
<evidence type="ECO:0000313" key="2">
    <source>
        <dbReference type="Proteomes" id="UP001162501"/>
    </source>
</evidence>
<sequence length="192" mass="20313">MEVYKSILKIQGRSLRLALEASVAEMKGRRATFSLECQAGSQLLLQKDQPRPKRWRLQRNLRAHLGPSGVKLRARALTAREDGGGREGGSAGALTGGAPPAAAAALRAPRRGQHSSGEERPRPASYAPRATAAQPRPSARPAAPAPSGGVSASRCARGKGGRLPSARRRSGRLNWGSPPSRFGRLLGGYRVS</sequence>
<gene>
    <name evidence="1" type="ORF">MRATA1EN22A_LOCUS23768</name>
</gene>
<protein>
    <submittedName>
        <fullName evidence="1">Uncharacterized protein</fullName>
    </submittedName>
</protein>
<evidence type="ECO:0000313" key="1">
    <source>
        <dbReference type="EMBL" id="CAN0518834.1"/>
    </source>
</evidence>
<dbReference type="EMBL" id="OX596088">
    <property type="protein sequence ID" value="CAN0518834.1"/>
    <property type="molecule type" value="Genomic_DNA"/>
</dbReference>
<accession>A0AC59ZX03</accession>
<reference evidence="1" key="2">
    <citation type="submission" date="2025-03" db="EMBL/GenBank/DDBJ databases">
        <authorList>
            <consortium name="ELIXIR-Norway"/>
            <consortium name="Elixir Norway"/>
        </authorList>
    </citation>
    <scope>NUCLEOTIDE SEQUENCE</scope>
</reference>
<reference evidence="1" key="1">
    <citation type="submission" date="2023-05" db="EMBL/GenBank/DDBJ databases">
        <authorList>
            <consortium name="ELIXIR-Norway"/>
        </authorList>
    </citation>
    <scope>NUCLEOTIDE SEQUENCE</scope>
</reference>
<dbReference type="Proteomes" id="UP001162501">
    <property type="component" value="Chromosome 4"/>
</dbReference>
<name>A0AC59ZX03_RANTA</name>
<proteinExistence type="predicted"/>